<accession>A0A844AV03</accession>
<reference evidence="2 3" key="1">
    <citation type="submission" date="2019-10" db="EMBL/GenBank/DDBJ databases">
        <title>Epibacterium sp. nov., isolated from seawater.</title>
        <authorList>
            <person name="Zhang X."/>
            <person name="Li N."/>
        </authorList>
    </citation>
    <scope>NUCLEOTIDE SEQUENCE [LARGE SCALE GENOMIC DNA]</scope>
    <source>
        <strain evidence="2 3">SM1969</strain>
    </source>
</reference>
<gene>
    <name evidence="2" type="ORF">GG681_11605</name>
</gene>
<dbReference type="InterPro" id="IPR028992">
    <property type="entry name" value="Hedgehog/Intein_dom"/>
</dbReference>
<organism evidence="2 3">
    <name type="scientific">Tritonibacter aquimaris</name>
    <dbReference type="NCBI Taxonomy" id="2663379"/>
    <lineage>
        <taxon>Bacteria</taxon>
        <taxon>Pseudomonadati</taxon>
        <taxon>Pseudomonadota</taxon>
        <taxon>Alphaproteobacteria</taxon>
        <taxon>Rhodobacterales</taxon>
        <taxon>Paracoccaceae</taxon>
        <taxon>Tritonibacter</taxon>
    </lineage>
</organism>
<dbReference type="Pfam" id="PF13403">
    <property type="entry name" value="Hint_2"/>
    <property type="match status" value="1"/>
</dbReference>
<comment type="caution">
    <text evidence="2">The sequence shown here is derived from an EMBL/GenBank/DDBJ whole genome shotgun (WGS) entry which is preliminary data.</text>
</comment>
<name>A0A844AV03_9RHOB</name>
<proteinExistence type="predicted"/>
<dbReference type="EMBL" id="WIXK01000005">
    <property type="protein sequence ID" value="MQY43288.1"/>
    <property type="molecule type" value="Genomic_DNA"/>
</dbReference>
<evidence type="ECO:0000313" key="2">
    <source>
        <dbReference type="EMBL" id="MQY43288.1"/>
    </source>
</evidence>
<dbReference type="AlphaFoldDB" id="A0A844AV03"/>
<protein>
    <recommendedName>
        <fullName evidence="1">Hedgehog/Intein (Hint) domain-containing protein</fullName>
    </recommendedName>
</protein>
<keyword evidence="3" id="KW-1185">Reference proteome</keyword>
<evidence type="ECO:0000259" key="1">
    <source>
        <dbReference type="Pfam" id="PF13403"/>
    </source>
</evidence>
<evidence type="ECO:0000313" key="3">
    <source>
        <dbReference type="Proteomes" id="UP000436694"/>
    </source>
</evidence>
<dbReference type="Proteomes" id="UP000436694">
    <property type="component" value="Unassembled WGS sequence"/>
</dbReference>
<feature type="domain" description="Hedgehog/Intein (Hint)" evidence="1">
    <location>
        <begin position="68"/>
        <end position="214"/>
    </location>
</feature>
<dbReference type="RefSeq" id="WP_153548172.1">
    <property type="nucleotide sequence ID" value="NZ_WIXK01000005.1"/>
</dbReference>
<sequence length="264" mass="28906">MTIPHSLQRAAAQVVETRALLQDPASMRGVQKPQLRRYDVMSLLPNGDISETRHTAPVLPLFENAFTAFCRGSLVDTEHGPVAVEDLLPGDPILTQEGDAQPLLWKGRTTILPSRPNARGHKQRLISFMPDSLGLSKPAGCVVVGPSARLLRTPARLRNDESTAGLLTPVGEFLDGMNIVETAPPTPVEMFHLCLPQHSVIRVGGLEFETYHPGPNALSLVNHAIRTLYFNLFAHIGTLPDFGPLAYERVDTADPMRDRHPNLA</sequence>